<dbReference type="PANTHER" id="PTHR30558:SF3">
    <property type="entry name" value="BIOPOLYMER TRANSPORT PROTEIN EXBD-RELATED"/>
    <property type="match status" value="1"/>
</dbReference>
<sequence>MSYKSPAHSLITLNLTPLIDIVFLLLVFFMLTAHFVDEKQIELTLPEASSAEEVKEAEPVVVMIDAAGTFYINSEVVHGQLLESRLQSLFSDHPERLLRVKADSQVSFNRVVKLLDAARLLHINNLEIATREE</sequence>
<name>A0A1H9EZ07_9GAMM</name>
<evidence type="ECO:0000256" key="1">
    <source>
        <dbReference type="ARBA" id="ARBA00004162"/>
    </source>
</evidence>
<evidence type="ECO:0000256" key="4">
    <source>
        <dbReference type="ARBA" id="ARBA00022692"/>
    </source>
</evidence>
<dbReference type="GO" id="GO:0005886">
    <property type="term" value="C:plasma membrane"/>
    <property type="evidence" value="ECO:0007669"/>
    <property type="project" value="UniProtKB-SubCell"/>
</dbReference>
<evidence type="ECO:0000256" key="5">
    <source>
        <dbReference type="ARBA" id="ARBA00022989"/>
    </source>
</evidence>
<keyword evidence="5 8" id="KW-1133">Transmembrane helix</keyword>
<proteinExistence type="inferred from homology"/>
<dbReference type="RefSeq" id="WP_091355141.1">
    <property type="nucleotide sequence ID" value="NZ_AP025284.1"/>
</dbReference>
<evidence type="ECO:0000256" key="3">
    <source>
        <dbReference type="ARBA" id="ARBA00022475"/>
    </source>
</evidence>
<dbReference type="Proteomes" id="UP000198749">
    <property type="component" value="Unassembled WGS sequence"/>
</dbReference>
<keyword evidence="3" id="KW-1003">Cell membrane</keyword>
<evidence type="ECO:0000256" key="2">
    <source>
        <dbReference type="ARBA" id="ARBA00005811"/>
    </source>
</evidence>
<evidence type="ECO:0000256" key="7">
    <source>
        <dbReference type="RuleBase" id="RU003879"/>
    </source>
</evidence>
<evidence type="ECO:0000313" key="10">
    <source>
        <dbReference type="Proteomes" id="UP000198749"/>
    </source>
</evidence>
<accession>A0A1H9EZ07</accession>
<dbReference type="EMBL" id="FOGB01000002">
    <property type="protein sequence ID" value="SEQ30946.1"/>
    <property type="molecule type" value="Genomic_DNA"/>
</dbReference>
<keyword evidence="6 8" id="KW-0472">Membrane</keyword>
<comment type="similarity">
    <text evidence="2 7">Belongs to the ExbD/TolR family.</text>
</comment>
<feature type="transmembrane region" description="Helical" evidence="8">
    <location>
        <begin position="12"/>
        <end position="36"/>
    </location>
</feature>
<dbReference type="PANTHER" id="PTHR30558">
    <property type="entry name" value="EXBD MEMBRANE COMPONENT OF PMF-DRIVEN MACROMOLECULE IMPORT SYSTEM"/>
    <property type="match status" value="1"/>
</dbReference>
<comment type="subcellular location">
    <subcellularLocation>
        <location evidence="1">Cell membrane</location>
        <topology evidence="1">Single-pass membrane protein</topology>
    </subcellularLocation>
    <subcellularLocation>
        <location evidence="7">Cell membrane</location>
        <topology evidence="7">Single-pass type II membrane protein</topology>
    </subcellularLocation>
</comment>
<evidence type="ECO:0000313" key="9">
    <source>
        <dbReference type="EMBL" id="SEQ30946.1"/>
    </source>
</evidence>
<dbReference type="InterPro" id="IPR003400">
    <property type="entry name" value="ExbD"/>
</dbReference>
<dbReference type="GO" id="GO:0022857">
    <property type="term" value="F:transmembrane transporter activity"/>
    <property type="evidence" value="ECO:0007669"/>
    <property type="project" value="InterPro"/>
</dbReference>
<evidence type="ECO:0000256" key="8">
    <source>
        <dbReference type="SAM" id="Phobius"/>
    </source>
</evidence>
<dbReference type="AlphaFoldDB" id="A0A1H9EZ07"/>
<keyword evidence="7" id="KW-0813">Transport</keyword>
<protein>
    <submittedName>
        <fullName evidence="9">Biopolymer transport protein ExbD</fullName>
    </submittedName>
</protein>
<organism evidence="9 10">
    <name type="scientific">Amphritea atlantica</name>
    <dbReference type="NCBI Taxonomy" id="355243"/>
    <lineage>
        <taxon>Bacteria</taxon>
        <taxon>Pseudomonadati</taxon>
        <taxon>Pseudomonadota</taxon>
        <taxon>Gammaproteobacteria</taxon>
        <taxon>Oceanospirillales</taxon>
        <taxon>Oceanospirillaceae</taxon>
        <taxon>Amphritea</taxon>
    </lineage>
</organism>
<keyword evidence="10" id="KW-1185">Reference proteome</keyword>
<keyword evidence="4 7" id="KW-0812">Transmembrane</keyword>
<dbReference type="GO" id="GO:0015031">
    <property type="term" value="P:protein transport"/>
    <property type="evidence" value="ECO:0007669"/>
    <property type="project" value="UniProtKB-KW"/>
</dbReference>
<keyword evidence="7" id="KW-0653">Protein transport</keyword>
<evidence type="ECO:0000256" key="6">
    <source>
        <dbReference type="ARBA" id="ARBA00023136"/>
    </source>
</evidence>
<dbReference type="Gene3D" id="3.30.420.270">
    <property type="match status" value="1"/>
</dbReference>
<gene>
    <name evidence="9" type="ORF">SAMN03080615_01152</name>
</gene>
<dbReference type="STRING" id="355243.SAMN03080615_01152"/>
<dbReference type="OrthoDB" id="6119536at2"/>
<reference evidence="10" key="1">
    <citation type="submission" date="2016-10" db="EMBL/GenBank/DDBJ databases">
        <authorList>
            <person name="Varghese N."/>
            <person name="Submissions S."/>
        </authorList>
    </citation>
    <scope>NUCLEOTIDE SEQUENCE [LARGE SCALE GENOMIC DNA]</scope>
    <source>
        <strain evidence="10">DSM 18887</strain>
    </source>
</reference>
<dbReference type="Pfam" id="PF02472">
    <property type="entry name" value="ExbD"/>
    <property type="match status" value="1"/>
</dbReference>